<evidence type="ECO:0000313" key="2">
    <source>
        <dbReference type="EMBL" id="AIT60936.1"/>
    </source>
</evidence>
<dbReference type="EMBL" id="CP006764">
    <property type="protein sequence ID" value="AIT60936.1"/>
    <property type="molecule type" value="Genomic_DNA"/>
</dbReference>
<sequence>MNAPTRRTSQTSNSTKFSKPRPGQVAAAKLIIKRNQEGKGRVEITPRIKYLSEF</sequence>
<accession>A0A097IFM0</accession>
<feature type="compositionally biased region" description="Polar residues" evidence="1">
    <location>
        <begin position="1"/>
        <end position="17"/>
    </location>
</feature>
<dbReference type="AlphaFoldDB" id="A0A097IFM0"/>
<feature type="region of interest" description="Disordered" evidence="1">
    <location>
        <begin position="1"/>
        <end position="26"/>
    </location>
</feature>
<protein>
    <submittedName>
        <fullName evidence="2">RNA helicase</fullName>
    </submittedName>
</protein>
<keyword evidence="3" id="KW-1185">Reference proteome</keyword>
<dbReference type="Proteomes" id="UP000029914">
    <property type="component" value="Chromosome"/>
</dbReference>
<dbReference type="GO" id="GO:0004386">
    <property type="term" value="F:helicase activity"/>
    <property type="evidence" value="ECO:0007669"/>
    <property type="project" value="UniProtKB-KW"/>
</dbReference>
<keyword evidence="2" id="KW-0378">Hydrolase</keyword>
<keyword evidence="2" id="KW-0067">ATP-binding</keyword>
<proteinExistence type="predicted"/>
<dbReference type="HOGENOM" id="CLU_3042408_0_0_11"/>
<reference evidence="2 3" key="1">
    <citation type="submission" date="2013-09" db="EMBL/GenBank/DDBJ databases">
        <title>Complete genome sequence of Corynebacterium doosanense CAU 212(T) (=DSM 45436(T)), isolated from activated sludge.</title>
        <authorList>
            <person name="Schaffert L."/>
            <person name="Albersmeier A."/>
            <person name="Kalinowski J."/>
            <person name="Ruckert C."/>
        </authorList>
    </citation>
    <scope>NUCLEOTIDE SEQUENCE [LARGE SCALE GENOMIC DNA]</scope>
    <source>
        <strain evidence="2 3">CAU 212</strain>
    </source>
</reference>
<gene>
    <name evidence="2" type="ORF">CDOO_06460</name>
</gene>
<evidence type="ECO:0000313" key="3">
    <source>
        <dbReference type="Proteomes" id="UP000029914"/>
    </source>
</evidence>
<dbReference type="RefSeq" id="WP_018022548.1">
    <property type="nucleotide sequence ID" value="NZ_AQUX01000009.1"/>
</dbReference>
<keyword evidence="2" id="KW-0347">Helicase</keyword>
<dbReference type="KEGG" id="cdo:CDOO_06460"/>
<evidence type="ECO:0000256" key="1">
    <source>
        <dbReference type="SAM" id="MobiDB-lite"/>
    </source>
</evidence>
<organism evidence="2 3">
    <name type="scientific">Corynebacterium doosanense CAU 212 = DSM 45436</name>
    <dbReference type="NCBI Taxonomy" id="558173"/>
    <lineage>
        <taxon>Bacteria</taxon>
        <taxon>Bacillati</taxon>
        <taxon>Actinomycetota</taxon>
        <taxon>Actinomycetes</taxon>
        <taxon>Mycobacteriales</taxon>
        <taxon>Corynebacteriaceae</taxon>
        <taxon>Corynebacterium</taxon>
    </lineage>
</organism>
<keyword evidence="2" id="KW-0547">Nucleotide-binding</keyword>
<name>A0A097IFM0_9CORY</name>